<keyword evidence="2" id="KW-1185">Reference proteome</keyword>
<name>A0ACB8VH78_9TELE</name>
<evidence type="ECO:0000313" key="2">
    <source>
        <dbReference type="Proteomes" id="UP000831701"/>
    </source>
</evidence>
<gene>
    <name evidence="1" type="ORF">L3Q82_005116</name>
</gene>
<accession>A0ACB8VH78</accession>
<dbReference type="EMBL" id="CM041552">
    <property type="protein sequence ID" value="KAI3353918.1"/>
    <property type="molecule type" value="Genomic_DNA"/>
</dbReference>
<comment type="caution">
    <text evidence="1">The sequence shown here is derived from an EMBL/GenBank/DDBJ whole genome shotgun (WGS) entry which is preliminary data.</text>
</comment>
<evidence type="ECO:0000313" key="1">
    <source>
        <dbReference type="EMBL" id="KAI3353918.1"/>
    </source>
</evidence>
<protein>
    <submittedName>
        <fullName evidence="1">Uncharacterized protein</fullName>
    </submittedName>
</protein>
<sequence length="761" mass="86390">MGGPDAFRDRKDHFPVSYLQEMGYKEAARHTSTQSKKRHGYPSDLNTLLPRRRHTTWPMEDLPIQPEVSPLPATKAETDTPTSGNASQAFKNLHGTFSTQHSTVPRMKFKKGDLVRISKLRGVFDKKSEQSFTDEVFKVTESIPRTPPIYKLQDYDVNRVGDEPQPLVIQRFSNGGYYDKPKDLLEQLVPFLKKYDPTAQASYNPVTRRIDFKGNAIKKSKSRKNINHFTDVHGLPCIEKIVTSVEDTPKPISTVITGKIPEWINGSFLRNGPGKFEIGNHKFNHWFDGMALLHQFKISNGQVTYKSRFLSSDSYRANKEHNRIVVSEFGTINMPDPCKNFFQRFLSRFELPKPTDNANVSFVTYKGDYYVSTETNVMHKVDPETLETTKKVDWSKFIAVNGATAHPQYDPDGTTYNMGNSYTTKGAYYNIIRVPPTKETAEDTLEGATVLCSIPSVDKAKPSYYHSFAMSENYVVFIEQPIKMDLLKIVTGKLRGKSISDSFSWDPKLDTIFHLIHKKTGKISDIKYFAKPLSTFHQINAYEENGFLIIDMCASDEGQAITNYNIQNLRKSGEALDEVYNTLCRVFPRRFVLPLNVDQATPFNQNLNNLPNSAATSVRTAENKVFCTHEDLHGEDLYQYGGLEFPQINYSKYNTRPYRYFYGCGFRHLVGDTLIKMDLHGKRMKAVWEQPGLYPSEPVFVPSPNATEEDDGVILSVVITPDTDKSTFLLVLDAKTLNELGRAEVPVNIPYGFHGTFNATA</sequence>
<organism evidence="1 2">
    <name type="scientific">Scortum barcoo</name>
    <name type="common">barcoo grunter</name>
    <dbReference type="NCBI Taxonomy" id="214431"/>
    <lineage>
        <taxon>Eukaryota</taxon>
        <taxon>Metazoa</taxon>
        <taxon>Chordata</taxon>
        <taxon>Craniata</taxon>
        <taxon>Vertebrata</taxon>
        <taxon>Euteleostomi</taxon>
        <taxon>Actinopterygii</taxon>
        <taxon>Neopterygii</taxon>
        <taxon>Teleostei</taxon>
        <taxon>Neoteleostei</taxon>
        <taxon>Acanthomorphata</taxon>
        <taxon>Eupercaria</taxon>
        <taxon>Centrarchiformes</taxon>
        <taxon>Terapontoidei</taxon>
        <taxon>Terapontidae</taxon>
        <taxon>Scortum</taxon>
    </lineage>
</organism>
<dbReference type="Proteomes" id="UP000831701">
    <property type="component" value="Chromosome 22"/>
</dbReference>
<reference evidence="1" key="1">
    <citation type="submission" date="2022-04" db="EMBL/GenBank/DDBJ databases">
        <title>Jade perch genome.</title>
        <authorList>
            <person name="Chao B."/>
        </authorList>
    </citation>
    <scope>NUCLEOTIDE SEQUENCE</scope>
    <source>
        <strain evidence="1">CB-2022</strain>
    </source>
</reference>
<proteinExistence type="predicted"/>